<comment type="caution">
    <text evidence="2">The sequence shown here is derived from an EMBL/GenBank/DDBJ whole genome shotgun (WGS) entry which is preliminary data.</text>
</comment>
<organism evidence="2 3">
    <name type="scientific">Chromobacterium violaceum</name>
    <dbReference type="NCBI Taxonomy" id="536"/>
    <lineage>
        <taxon>Bacteria</taxon>
        <taxon>Pseudomonadati</taxon>
        <taxon>Pseudomonadota</taxon>
        <taxon>Betaproteobacteria</taxon>
        <taxon>Neisseriales</taxon>
        <taxon>Chromobacteriaceae</taxon>
        <taxon>Chromobacterium</taxon>
    </lineage>
</organism>
<feature type="compositionally biased region" description="Low complexity" evidence="1">
    <location>
        <begin position="74"/>
        <end position="88"/>
    </location>
</feature>
<dbReference type="EMBL" id="NHOO01000004">
    <property type="protein sequence ID" value="OVE49445.1"/>
    <property type="molecule type" value="Genomic_DNA"/>
</dbReference>
<accession>A0A202BDL1</accession>
<dbReference type="RefSeq" id="WP_087697507.1">
    <property type="nucleotide sequence ID" value="NZ_JAJMMA010000040.1"/>
</dbReference>
<proteinExistence type="predicted"/>
<reference evidence="2 3" key="1">
    <citation type="submission" date="2017-05" db="EMBL/GenBank/DDBJ databases">
        <title>Chromobacterium violaceum GHPS1 isolated from Hydrocarbon polluted soil in French Guiana display an awesome secondary metabolite arsenal and a battery of drug and heavy-metal-resistance and detoxification of xenobiotics proteins.</title>
        <authorList>
            <person name="Belbahri L."/>
        </authorList>
    </citation>
    <scope>NUCLEOTIDE SEQUENCE [LARGE SCALE GENOMIC DNA]</scope>
    <source>
        <strain evidence="2 3">GHPS1</strain>
    </source>
</reference>
<evidence type="ECO:0000256" key="1">
    <source>
        <dbReference type="SAM" id="MobiDB-lite"/>
    </source>
</evidence>
<gene>
    <name evidence="2" type="ORF">CBW21_06065</name>
</gene>
<feature type="region of interest" description="Disordered" evidence="1">
    <location>
        <begin position="58"/>
        <end position="100"/>
    </location>
</feature>
<evidence type="ECO:0000313" key="2">
    <source>
        <dbReference type="EMBL" id="OVE49445.1"/>
    </source>
</evidence>
<dbReference type="AlphaFoldDB" id="A0A202BDL1"/>
<protein>
    <submittedName>
        <fullName evidence="2">Uncharacterized protein</fullName>
    </submittedName>
</protein>
<keyword evidence="3" id="KW-1185">Reference proteome</keyword>
<name>A0A202BDL1_CHRVL</name>
<sequence length="100" mass="10832">MYSVKFLKHWGKYNPGEVAGFEEKDQELLERLAIAKIIGPTDEDLAKYGHEVAEQVGEQELVESKETPSLAVTDDASAGADEAAANSDQPPTAPRTSKKS</sequence>
<evidence type="ECO:0000313" key="3">
    <source>
        <dbReference type="Proteomes" id="UP000196342"/>
    </source>
</evidence>
<dbReference type="Proteomes" id="UP000196342">
    <property type="component" value="Unassembled WGS sequence"/>
</dbReference>